<feature type="compositionally biased region" description="Acidic residues" evidence="1">
    <location>
        <begin position="1199"/>
        <end position="1229"/>
    </location>
</feature>
<dbReference type="AlphaFoldDB" id="A0A9D1Z751"/>
<dbReference type="Gene3D" id="2.60.120.260">
    <property type="entry name" value="Galactose-binding domain-like"/>
    <property type="match status" value="1"/>
</dbReference>
<evidence type="ECO:0000313" key="3">
    <source>
        <dbReference type="EMBL" id="HIY77824.1"/>
    </source>
</evidence>
<evidence type="ECO:0000313" key="4">
    <source>
        <dbReference type="Proteomes" id="UP000824135"/>
    </source>
</evidence>
<name>A0A9D1Z751_9FIRM</name>
<proteinExistence type="predicted"/>
<organism evidence="3 4">
    <name type="scientific">Candidatus Borkfalkia excrementavium</name>
    <dbReference type="NCBI Taxonomy" id="2838505"/>
    <lineage>
        <taxon>Bacteria</taxon>
        <taxon>Bacillati</taxon>
        <taxon>Bacillota</taxon>
        <taxon>Clostridia</taxon>
        <taxon>Christensenellales</taxon>
        <taxon>Christensenellaceae</taxon>
        <taxon>Candidatus Borkfalkia</taxon>
    </lineage>
</organism>
<comment type="caution">
    <text evidence="3">The sequence shown here is derived from an EMBL/GenBank/DDBJ whole genome shotgun (WGS) entry which is preliminary data.</text>
</comment>
<feature type="compositionally biased region" description="Acidic residues" evidence="1">
    <location>
        <begin position="1171"/>
        <end position="1192"/>
    </location>
</feature>
<keyword evidence="2" id="KW-1133">Transmembrane helix</keyword>
<dbReference type="Proteomes" id="UP000824135">
    <property type="component" value="Unassembled WGS sequence"/>
</dbReference>
<reference evidence="3" key="2">
    <citation type="submission" date="2021-04" db="EMBL/GenBank/DDBJ databases">
        <authorList>
            <person name="Gilroy R."/>
        </authorList>
    </citation>
    <scope>NUCLEOTIDE SEQUENCE</scope>
    <source>
        <strain evidence="3">CHK199-9574</strain>
    </source>
</reference>
<feature type="compositionally biased region" description="Low complexity" evidence="1">
    <location>
        <begin position="26"/>
        <end position="51"/>
    </location>
</feature>
<reference evidence="3" key="1">
    <citation type="journal article" date="2021" name="PeerJ">
        <title>Extensive microbial diversity within the chicken gut microbiome revealed by metagenomics and culture.</title>
        <authorList>
            <person name="Gilroy R."/>
            <person name="Ravi A."/>
            <person name="Getino M."/>
            <person name="Pursley I."/>
            <person name="Horton D.L."/>
            <person name="Alikhan N.F."/>
            <person name="Baker D."/>
            <person name="Gharbi K."/>
            <person name="Hall N."/>
            <person name="Watson M."/>
            <person name="Adriaenssens E.M."/>
            <person name="Foster-Nyarko E."/>
            <person name="Jarju S."/>
            <person name="Secka A."/>
            <person name="Antonio M."/>
            <person name="Oren A."/>
            <person name="Chaudhuri R.R."/>
            <person name="La Ragione R."/>
            <person name="Hildebrand F."/>
            <person name="Pallen M.J."/>
        </authorList>
    </citation>
    <scope>NUCLEOTIDE SEQUENCE</scope>
    <source>
        <strain evidence="3">CHK199-9574</strain>
    </source>
</reference>
<keyword evidence="2" id="KW-0472">Membrane</keyword>
<evidence type="ECO:0000256" key="1">
    <source>
        <dbReference type="SAM" id="MobiDB-lite"/>
    </source>
</evidence>
<protein>
    <submittedName>
        <fullName evidence="3">Uncharacterized protein</fullName>
    </submittedName>
</protein>
<feature type="region of interest" description="Disordered" evidence="1">
    <location>
        <begin position="25"/>
        <end position="51"/>
    </location>
</feature>
<gene>
    <name evidence="3" type="ORF">H9728_02155</name>
</gene>
<accession>A0A9D1Z751</accession>
<dbReference type="EMBL" id="DXCO01000018">
    <property type="protein sequence ID" value="HIY77824.1"/>
    <property type="molecule type" value="Genomic_DNA"/>
</dbReference>
<evidence type="ECO:0000256" key="2">
    <source>
        <dbReference type="SAM" id="Phobius"/>
    </source>
</evidence>
<feature type="transmembrane region" description="Helical" evidence="2">
    <location>
        <begin position="1115"/>
        <end position="1137"/>
    </location>
</feature>
<keyword evidence="2" id="KW-0812">Transmembrane</keyword>
<sequence length="1229" mass="135870">RTDTQTFANGDFEYFDDSDGAYMIASPDSWTRSSDSNSSGNSASSSTAKSGIVDTSLDWGDKFLYARNTYEEYQDEDDEDKLPDEYYTDIDNDYDIPGWDIAEAAFEKSEEEKADQDPDYEAQDFTLDDLTAADIDKVNPGTPWAEAGTEDKDHGTHVLMLHNYRTNNYGTATRYTSTSITLQPNTSAMFSVWVKTYGMSYADGETVDGDRGAYIRVTNTVGGNAQDPLMIKNIDTEKLNPNGEQNNGWVQYTVYLKASSYSATTFTVVLGLGEQVEGTVSSRYGYVQGYAFFDGLTYEVMTNAEYETAVSENSATEVSLDLFSSDDSKKFDVTDPTYSAQKYYALDLDVLKNSSQEMTMNGLTFGPTTEKQDGIEYGIEKYLGADDAAKLVNAGDAALSGFMDVTEITGNTTYEQSVRDAFTNYPFDNTQLILLYSKNGAPYTASLENSDLADTSGLFTLAKDSYAMISFWVKTSEMNGGTGATINLVNYETKTAIGAVDTTTLDTVDLKDDNGTTEDIFDGWQQCYFFVSNTTDSEITFTLEFSFGPTTLSDTTLADYSDGFAAFANFSYATLEKQEFDVVSTGTYAVSVSLTEDTRTADSSVVFDDPAYTGGTEGNSDIEKGFADLLNYEGVYGGSKYVGGEEVATGRNEYENAGLINKKYAATYYGSYGTSGWLKTVLDSYSLTGALDPANEWWSIVFGNDCTQPLLIVNTLDQAVNSYGYIGKTTSISASSYATISVRVKLSEGATAYVYLIDTSDPEEDSDEVMYKNPLSYSAGVSYRYDADGNLVAKDPDDPDYNEDTDVLLWKQDNGLWAKEENYSGSEYYANLKNYKQKTDDDGNVNLVDGSDNIIYYQHDGQYYRYYDEDNDEYSVPVKDFTESGVDVSAAMLQDLTNNSKALVQKIEGTAANANQWIYVNFYIASGSEAKNYRLEVWSGDREGTTQMAESSYVAFDSVSYDSLTADTFNGMIEDQLLALGEKGKFGNNTTYNTVDEIKDAYAENPASFYSETDDKASLIYYHFSLFDDKQYAPYDEDYDQDDTGDPYASYSADSYSDTVAYLKTNSTLADNGTGTIEYNTFVNFGASEISVSASGDDSTDDTTTDDGSGSQTNLWLLIPSIVLAAALFFTLIAMLIKKLLGNIKRNKVRVTPQYNAKRKRYIRKLRLEESEQDESESTPDVLPEEDEISEEDIYKVETEEEGGAQGESDEQETAEENPDESSDENKDE</sequence>
<feature type="non-terminal residue" evidence="3">
    <location>
        <position position="1"/>
    </location>
</feature>
<feature type="region of interest" description="Disordered" evidence="1">
    <location>
        <begin position="1168"/>
        <end position="1229"/>
    </location>
</feature>